<dbReference type="InterPro" id="IPR040108">
    <property type="entry name" value="Laa1/Sip1/HEATR5"/>
</dbReference>
<dbReference type="Pfam" id="PF20210">
    <property type="entry name" value="Laa1_Sip1_HTR5"/>
    <property type="match status" value="1"/>
</dbReference>
<dbReference type="InterPro" id="IPR016024">
    <property type="entry name" value="ARM-type_fold"/>
</dbReference>
<gene>
    <name evidence="4" type="ORF">BDZ85DRAFT_45910</name>
</gene>
<dbReference type="PANTHER" id="PTHR21663:SF0">
    <property type="entry name" value="HEAT REPEAT-CONTAINING PROTEIN 5B"/>
    <property type="match status" value="1"/>
</dbReference>
<comment type="similarity">
    <text evidence="1">Belongs to the HEATR5 family.</text>
</comment>
<dbReference type="InterPro" id="IPR057981">
    <property type="entry name" value="TPR_LAA1-like_C"/>
</dbReference>
<accession>A0A6A6G0W8</accession>
<evidence type="ECO:0000313" key="4">
    <source>
        <dbReference type="EMBL" id="KAF2219386.1"/>
    </source>
</evidence>
<dbReference type="GO" id="GO:0016020">
    <property type="term" value="C:membrane"/>
    <property type="evidence" value="ECO:0007669"/>
    <property type="project" value="TreeGrafter"/>
</dbReference>
<dbReference type="Proteomes" id="UP000799538">
    <property type="component" value="Unassembled WGS sequence"/>
</dbReference>
<evidence type="ECO:0000256" key="1">
    <source>
        <dbReference type="ARBA" id="ARBA00008304"/>
    </source>
</evidence>
<dbReference type="Gene3D" id="1.25.10.10">
    <property type="entry name" value="Leucine-rich Repeat Variant"/>
    <property type="match status" value="4"/>
</dbReference>
<dbReference type="InterPro" id="IPR046837">
    <property type="entry name" value="Laa1/Sip1/HEATR5-like_HEAT"/>
</dbReference>
<dbReference type="GO" id="GO:0006897">
    <property type="term" value="P:endocytosis"/>
    <property type="evidence" value="ECO:0007669"/>
    <property type="project" value="TreeGrafter"/>
</dbReference>
<dbReference type="EMBL" id="ML992517">
    <property type="protein sequence ID" value="KAF2219386.1"/>
    <property type="molecule type" value="Genomic_DNA"/>
</dbReference>
<dbReference type="GO" id="GO:0042147">
    <property type="term" value="P:retrograde transport, endosome to Golgi"/>
    <property type="evidence" value="ECO:0007669"/>
    <property type="project" value="TreeGrafter"/>
</dbReference>
<feature type="domain" description="LAA1-like C-terminal TPR repeats" evidence="3">
    <location>
        <begin position="1849"/>
        <end position="2017"/>
    </location>
</feature>
<name>A0A6A6G0W8_9PEZI</name>
<dbReference type="Pfam" id="PF25808">
    <property type="entry name" value="TPR_LAA1_C"/>
    <property type="match status" value="1"/>
</dbReference>
<proteinExistence type="inferred from homology"/>
<dbReference type="SUPFAM" id="SSF48371">
    <property type="entry name" value="ARM repeat"/>
    <property type="match status" value="2"/>
</dbReference>
<dbReference type="GO" id="GO:0005829">
    <property type="term" value="C:cytosol"/>
    <property type="evidence" value="ECO:0007669"/>
    <property type="project" value="GOC"/>
</dbReference>
<dbReference type="OrthoDB" id="192608at2759"/>
<dbReference type="PANTHER" id="PTHR21663">
    <property type="entry name" value="HYPOTHETICAL HEAT DOMAIN-CONTAINING"/>
    <property type="match status" value="1"/>
</dbReference>
<protein>
    <submittedName>
        <fullName evidence="4">HEAT repeat protein-like protein</fullName>
    </submittedName>
</protein>
<dbReference type="GO" id="GO:0008104">
    <property type="term" value="P:intracellular protein localization"/>
    <property type="evidence" value="ECO:0007669"/>
    <property type="project" value="TreeGrafter"/>
</dbReference>
<dbReference type="GO" id="GO:0005794">
    <property type="term" value="C:Golgi apparatus"/>
    <property type="evidence" value="ECO:0007669"/>
    <property type="project" value="TreeGrafter"/>
</dbReference>
<organism evidence="4 5">
    <name type="scientific">Elsinoe ampelina</name>
    <dbReference type="NCBI Taxonomy" id="302913"/>
    <lineage>
        <taxon>Eukaryota</taxon>
        <taxon>Fungi</taxon>
        <taxon>Dikarya</taxon>
        <taxon>Ascomycota</taxon>
        <taxon>Pezizomycotina</taxon>
        <taxon>Dothideomycetes</taxon>
        <taxon>Dothideomycetidae</taxon>
        <taxon>Myriangiales</taxon>
        <taxon>Elsinoaceae</taxon>
        <taxon>Elsinoe</taxon>
    </lineage>
</organism>
<dbReference type="InterPro" id="IPR011989">
    <property type="entry name" value="ARM-like"/>
</dbReference>
<evidence type="ECO:0000313" key="5">
    <source>
        <dbReference type="Proteomes" id="UP000799538"/>
    </source>
</evidence>
<reference evidence="5" key="1">
    <citation type="journal article" date="2020" name="Stud. Mycol.">
        <title>101 Dothideomycetes genomes: A test case for predicting lifestyles and emergence of pathogens.</title>
        <authorList>
            <person name="Haridas S."/>
            <person name="Albert R."/>
            <person name="Binder M."/>
            <person name="Bloem J."/>
            <person name="LaButti K."/>
            <person name="Salamov A."/>
            <person name="Andreopoulos B."/>
            <person name="Baker S."/>
            <person name="Barry K."/>
            <person name="Bills G."/>
            <person name="Bluhm B."/>
            <person name="Cannon C."/>
            <person name="Castanera R."/>
            <person name="Culley D."/>
            <person name="Daum C."/>
            <person name="Ezra D."/>
            <person name="Gonzalez J."/>
            <person name="Henrissat B."/>
            <person name="Kuo A."/>
            <person name="Liang C."/>
            <person name="Lipzen A."/>
            <person name="Lutzoni F."/>
            <person name="Magnuson J."/>
            <person name="Mondo S."/>
            <person name="Nolan M."/>
            <person name="Ohm R."/>
            <person name="Pangilinan J."/>
            <person name="Park H.-J."/>
            <person name="Ramirez L."/>
            <person name="Alfaro M."/>
            <person name="Sun H."/>
            <person name="Tritt A."/>
            <person name="Yoshinaga Y."/>
            <person name="Zwiers L.-H."/>
            <person name="Turgeon B."/>
            <person name="Goodwin S."/>
            <person name="Spatafora J."/>
            <person name="Crous P."/>
            <person name="Grigoriev I."/>
        </authorList>
    </citation>
    <scope>NUCLEOTIDE SEQUENCE [LARGE SCALE GENOMIC DNA]</scope>
    <source>
        <strain evidence="5">CECT 20119</strain>
    </source>
</reference>
<feature type="region of interest" description="Disordered" evidence="2">
    <location>
        <begin position="280"/>
        <end position="302"/>
    </location>
</feature>
<keyword evidence="5" id="KW-1185">Reference proteome</keyword>
<evidence type="ECO:0000256" key="2">
    <source>
        <dbReference type="SAM" id="MobiDB-lite"/>
    </source>
</evidence>
<dbReference type="GO" id="GO:0030139">
    <property type="term" value="C:endocytic vesicle"/>
    <property type="evidence" value="ECO:0007669"/>
    <property type="project" value="TreeGrafter"/>
</dbReference>
<dbReference type="Pfam" id="PF25468">
    <property type="entry name" value="HEAT_HEATR5A"/>
    <property type="match status" value="1"/>
</dbReference>
<sequence length="2032" mass="222344">MASEQDGDAHAPPEDITAPQLEVEKLHALPSEQQDLYLLTFTSDLVRHVDKLDPDAATRQQAGIKKQLLDIINLSSPIPTRIIRNNVGTCFRELFRKCNRKLLYESINDLAAIINAGKEKDVKSKHAALVAVGYLMEGAGDSAVSLSANVFGSVIKLLKTAYNHAGLRAAIYKTLGRTIVGVEGSVDEMSAKEIWKAARTAVNGDKAYQVQINASWCLEQLLKNTIYFDNSNDFEKLQTAVWKATDSPSKDVRHAAVSCLAAVLVKSFAEKPNKEVIMKKPKKTKSKGKGEDQEADEEIERAGTPTISKPITALSFNLLEILKLLSTRYSKSSTTNRSRVATIICYKKVLQALGEKIVESHYSQIVTHFFVDIITQPAIRHIRYRVLMTRKFIRILLEDVIHGMMGESAQINAARFLINDVLKDYPQSLPERPVPSKHSLITTLSGLENLVARLRSAIQPLAEACREALLQVLQHPSYTVQIYVARCLKVFVRACPGQLLSTITLCMNSVGREVSFLGSGRQSPRKCVGYANGLAALLSASAENPLYGAIDVYARVLEQATTLLKSSGVSNVKTSGTQLQVAWIMIGGLMSLGPSFVKIHLPQLLLLWRNALPAPPAKDEVLRRNMIEQSFLAHVRECALGSITAFLHFNSRLVTADVAKRLASMLQSTMLFLSYLPYKKTTDDVSQRLSSALNLLDFDVMVRRRVFQCFTLLVMSNSHAVPDIVQESNVVSLAVSSFADPDNYQPSSLSASIASSVGSFESIWEMGDNSGFGVTGLVRRGGLGPVTIEKTSFEQMSLLQGDIDVDIEQTILSPVGEAWEHDGVKNYLSGDRQQPQPPATELVNAAITAFALAFPLQSPRVQGSILEQIASFMSSVAASPKDPARRAAISVNISAALLLSTKVLQGQTVGAAGKFQSASAEKTMQGILHILLIDNDESVRCMTAEALGRLASLCGTDFTNTEVNQLVDMIVSQREPASRAGCALALSSIHSQLGGMAAGFHLKTIVGLLMSLASDQHPTVHYWALESLSRVADSAGLTFSGFVSGCIGLLGQLYIADTHNMDSSLEASSNLEMEHNTVVKITKCVDAIINVLGPDLQDMVKSREMILTLIRQLEEEKDASVLAATSKCLENLAVYAPGHMEFQQYVQRIQADLSSTSAELRNTAIVGVANLMRRDAQEIIDLAKPGLEERLWELLDEDTQRKEIRGIFENWLQQSGLTDCHDWVRRCNSVLTKSRARIEEKTPQIPQQAAQDIQDDEVAGFAAAAGVKEEEAGAPSSALELMRWPVRLFAMDLLADLITIVAKDAAFNDESPAQASLQQEVADVVKIAFSASTAGVVELRIRGLGILDKILKMFGGTPDPDFVDAMLLEQYQAQISSALTPAFAADSSPELAAEAVNVCATFISIGIVTDVERMGRIHKLLVSALDSFAVDSEVASIGDLKGLTSNTQVMVKMAVFSAWADLQIASSEQKYLEDVVKPHVARLTPLWLSSLREYARLRFEPDASSSSSAAMINQGPEALYAALNRETLLKFYQESWLRFVDAIASLIDEDSEFVFDALDGKTDQPSTNGVKHDKQEMINYREEPTAFFFVLFGLAFEALAARFDDRDSLARSRRLDILQALKKILRPSVAGTAIYQDVIFTETMDLLDRMVLTEGIDVQTTIVEIARNMCIAHPSSRKPDDVEDENLSEDIDQLFELTRIIVLVLAGLIPGVAESNRPTRAEISGEGVVLIRLALDALVDAAEVFPSIIKSDLHACIFHLFITILGTASCQAAVVPTALPIFRRFLDSISRDANSETRKQIRNTLARFLAILKNAQKRESEASLPCEKNTILASTILITTAQTVFAPGDKSILRFVGEVAEALNYPTTTKMAAGCARSLLLISSKSSVQSTIVSILLPRLVTFLTTPSEMEELEETSSTLASALVNFATTPRTQMGDQTKARTAAYALVMPILLARAHTQEETGKTNTSDTATKLLEMAAADQAAFRVGVMKLEQDRRTYMEKILREGGAGRKQEAVQEEREEPKIALRMNF</sequence>
<evidence type="ECO:0000259" key="3">
    <source>
        <dbReference type="Pfam" id="PF25808"/>
    </source>
</evidence>